<protein>
    <recommendedName>
        <fullName evidence="2">alpha-L-rhamnosidase</fullName>
        <ecNumber evidence="2">3.2.1.40</ecNumber>
    </recommendedName>
</protein>
<dbReference type="Gene3D" id="2.60.40.10">
    <property type="entry name" value="Immunoglobulins"/>
    <property type="match status" value="1"/>
</dbReference>
<dbReference type="InterPro" id="IPR008902">
    <property type="entry name" value="Rhamnosid_concanavalin"/>
</dbReference>
<dbReference type="RefSeq" id="WP_010782354.1">
    <property type="nucleotide sequence ID" value="NZ_ASWH01000004.1"/>
</dbReference>
<dbReference type="PIRSF" id="PIRSF010631">
    <property type="entry name" value="A-rhamnsds"/>
    <property type="match status" value="1"/>
</dbReference>
<dbReference type="Pfam" id="PF17389">
    <property type="entry name" value="Bac_rhamnosid6H"/>
    <property type="match status" value="1"/>
</dbReference>
<dbReference type="InterPro" id="IPR035398">
    <property type="entry name" value="Bac_rhamnosid_C"/>
</dbReference>
<organism evidence="8 10">
    <name type="scientific">Enterococcus gilvus ATCC BAA-350</name>
    <dbReference type="NCBI Taxonomy" id="1158614"/>
    <lineage>
        <taxon>Bacteria</taxon>
        <taxon>Bacillati</taxon>
        <taxon>Bacillota</taxon>
        <taxon>Bacilli</taxon>
        <taxon>Lactobacillales</taxon>
        <taxon>Enterococcaceae</taxon>
        <taxon>Enterococcus</taxon>
    </lineage>
</organism>
<dbReference type="PANTHER" id="PTHR33307:SF6">
    <property type="entry name" value="ALPHA-RHAMNOSIDASE (EUROFUNG)-RELATED"/>
    <property type="match status" value="1"/>
</dbReference>
<evidence type="ECO:0000313" key="10">
    <source>
        <dbReference type="Proteomes" id="UP000013750"/>
    </source>
</evidence>
<dbReference type="EMBL" id="ASWH01000004">
    <property type="protein sequence ID" value="EOW77581.1"/>
    <property type="molecule type" value="Genomic_DNA"/>
</dbReference>
<dbReference type="SUPFAM" id="SSF48208">
    <property type="entry name" value="Six-hairpin glycosidases"/>
    <property type="match status" value="1"/>
</dbReference>
<feature type="domain" description="Alpha-L-rhamnosidase C-terminal" evidence="7">
    <location>
        <begin position="763"/>
        <end position="831"/>
    </location>
</feature>
<dbReference type="AlphaFoldDB" id="R2XSV6"/>
<dbReference type="InterPro" id="IPR008928">
    <property type="entry name" value="6-hairpin_glycosidase_sf"/>
</dbReference>
<name>R2XSV6_9ENTE</name>
<evidence type="ECO:0000259" key="4">
    <source>
        <dbReference type="Pfam" id="PF05592"/>
    </source>
</evidence>
<feature type="domain" description="Alpha-L-rhamnosidase concanavalin-like" evidence="4">
    <location>
        <begin position="306"/>
        <end position="402"/>
    </location>
</feature>
<reference evidence="8 10" key="1">
    <citation type="submission" date="2013-02" db="EMBL/GenBank/DDBJ databases">
        <title>The Genome Sequence of Enterococcus gilvus ATCC BAA-350.</title>
        <authorList>
            <consortium name="The Broad Institute Genome Sequencing Platform"/>
            <consortium name="The Broad Institute Genome Sequencing Center for Infectious Disease"/>
            <person name="Earl A.M."/>
            <person name="Gilmore M.S."/>
            <person name="Lebreton F."/>
            <person name="Walker B."/>
            <person name="Young S.K."/>
            <person name="Zeng Q."/>
            <person name="Gargeya S."/>
            <person name="Fitzgerald M."/>
            <person name="Haas B."/>
            <person name="Abouelleil A."/>
            <person name="Alvarado L."/>
            <person name="Arachchi H.M."/>
            <person name="Berlin A.M."/>
            <person name="Chapman S.B."/>
            <person name="Dewar J."/>
            <person name="Goldberg J."/>
            <person name="Griggs A."/>
            <person name="Gujja S."/>
            <person name="Hansen M."/>
            <person name="Howarth C."/>
            <person name="Imamovic A."/>
            <person name="Larimer J."/>
            <person name="McCowan C."/>
            <person name="Murphy C."/>
            <person name="Neiman D."/>
            <person name="Pearson M."/>
            <person name="Priest M."/>
            <person name="Roberts A."/>
            <person name="Saif S."/>
            <person name="Shea T."/>
            <person name="Sisk P."/>
            <person name="Sykes S."/>
            <person name="Wortman J."/>
            <person name="Nusbaum C."/>
            <person name="Birren B."/>
        </authorList>
    </citation>
    <scope>NUCLEOTIDE SEQUENCE [LARGE SCALE GENOMIC DNA]</scope>
    <source>
        <strain evidence="8 10">ATCC BAA-350</strain>
    </source>
</reference>
<dbReference type="EC" id="3.2.1.40" evidence="2"/>
<feature type="domain" description="Alpha-L-rhamnosidase six-hairpin glycosidase" evidence="6">
    <location>
        <begin position="408"/>
        <end position="752"/>
    </location>
</feature>
<evidence type="ECO:0000313" key="11">
    <source>
        <dbReference type="Proteomes" id="UP000014160"/>
    </source>
</evidence>
<dbReference type="Pfam" id="PF08531">
    <property type="entry name" value="Bac_rhamnosid_N"/>
    <property type="match status" value="1"/>
</dbReference>
<dbReference type="InterPro" id="IPR035396">
    <property type="entry name" value="Bac_rhamnosid6H"/>
</dbReference>
<dbReference type="InterPro" id="IPR013737">
    <property type="entry name" value="Bac_rhamnosid_N"/>
</dbReference>
<evidence type="ECO:0000259" key="6">
    <source>
        <dbReference type="Pfam" id="PF17389"/>
    </source>
</evidence>
<evidence type="ECO:0000259" key="7">
    <source>
        <dbReference type="Pfam" id="PF17390"/>
    </source>
</evidence>
<dbReference type="Proteomes" id="UP000014160">
    <property type="component" value="Unassembled WGS sequence"/>
</dbReference>
<reference evidence="9 11" key="2">
    <citation type="submission" date="2013-03" db="EMBL/GenBank/DDBJ databases">
        <title>The Genome Sequence of Enterococcus gilvus ATCC BAA-350 (PacBio/Illumina hybrid assembly).</title>
        <authorList>
            <consortium name="The Broad Institute Genomics Platform"/>
            <consortium name="The Broad Institute Genome Sequencing Center for Infectious Disease"/>
            <person name="Earl A."/>
            <person name="Russ C."/>
            <person name="Gilmore M."/>
            <person name="Surin D."/>
            <person name="Walker B."/>
            <person name="Young S."/>
            <person name="Zeng Q."/>
            <person name="Gargeya S."/>
            <person name="Fitzgerald M."/>
            <person name="Haas B."/>
            <person name="Abouelleil A."/>
            <person name="Allen A.W."/>
            <person name="Alvarado L."/>
            <person name="Arachchi H.M."/>
            <person name="Berlin A.M."/>
            <person name="Chapman S.B."/>
            <person name="Gainer-Dewar J."/>
            <person name="Goldberg J."/>
            <person name="Griggs A."/>
            <person name="Gujja S."/>
            <person name="Hansen M."/>
            <person name="Howarth C."/>
            <person name="Imamovic A."/>
            <person name="Ireland A."/>
            <person name="Larimer J."/>
            <person name="McCowan C."/>
            <person name="Murphy C."/>
            <person name="Pearson M."/>
            <person name="Poon T.W."/>
            <person name="Priest M."/>
            <person name="Roberts A."/>
            <person name="Saif S."/>
            <person name="Shea T."/>
            <person name="Sisk P."/>
            <person name="Sykes S."/>
            <person name="Wortman J."/>
            <person name="Nusbaum C."/>
            <person name="Birren B."/>
        </authorList>
    </citation>
    <scope>NUCLEOTIDE SEQUENCE [LARGE SCALE GENOMIC DNA]</scope>
    <source>
        <strain evidence="9 11">ATCC BAA-350</strain>
    </source>
</reference>
<dbReference type="GO" id="GO:0005975">
    <property type="term" value="P:carbohydrate metabolic process"/>
    <property type="evidence" value="ECO:0007669"/>
    <property type="project" value="InterPro"/>
</dbReference>
<feature type="domain" description="Bacterial alpha-L-rhamnosidase N-terminal" evidence="5">
    <location>
        <begin position="137"/>
        <end position="267"/>
    </location>
</feature>
<dbReference type="Gene3D" id="2.60.420.10">
    <property type="entry name" value="Maltose phosphorylase, domain 3"/>
    <property type="match status" value="1"/>
</dbReference>
<accession>R2XSV6</accession>
<dbReference type="PATRIC" id="fig|1158614.3.peg.4027"/>
<dbReference type="Gene3D" id="1.50.10.10">
    <property type="match status" value="1"/>
</dbReference>
<keyword evidence="11" id="KW-1185">Reference proteome</keyword>
<dbReference type="Pfam" id="PF05592">
    <property type="entry name" value="Bac_rhamnosid"/>
    <property type="match status" value="1"/>
</dbReference>
<evidence type="ECO:0000313" key="9">
    <source>
        <dbReference type="EMBL" id="EOW77581.1"/>
    </source>
</evidence>
<sequence length="928" mass="106398">MEIYAKRVNQLKNPLGYMMEKIVFSWKVRGSRGINQRNARIRVGKTSDLNEQSIIYDSGFSEKLSSIGTELELSLQPRKRYFWAVTVRSDQGEEISSSVQWFETGKMEEAWSAKWITCNKSQERLPIFFQDISLRGQVQNARLYICGLGLYEAFYDGQRIGNEYLAPYCNNYNEWVQYQTYDLTEVLGKNGQLSVLLGNGWYKGRFGFDNDSESNYYGTDWKLLAELHIQYTDGTEEIFGTDESWLVKRSTIYFSDIYDGEQRDDTLPDLPEEKVMLCEPPLGQLTARLSTPVTIHEKFNPVNLITTPAGETVLDLGQEFTGIFSLYVNEPVGTKIHIQTGEILQNGNFYRENLRTAKSEYIYISDGKAKMIQPQFTFYGYRYVKIQGIKRLNKEDFKGLALYSEIPTVGTISTGNELVNKLISNIRWGMKSNFLDVPTDCPQRDERMGWTGDAQIFTPAATFMSDTYAFYRKYLFDMASEQKQMNGKVPQVVPSFGKTGTSSVWGDAACIIPWKLYQFYGDKTILEDQFESMKEWVDYIRGIDGNEHKWRKEFHYGDWLALDHPLGGENGFMGGTDECFIADVYYAISLGIVTKAAHVLGKLKEQEVYSKLENKQYEWIKKEYYTQTGKCCIRTQTAQLLTLEYKLSHNLDEARKMLRILLEESDGKLKTGFVGTPLLCKVLSENNMDDLAYELLLNEEFPGWLNEVKLGATTIWERWNSLDENGDISGTQMNSLNHYAAGAVAEWMFKFVAGINIDEEDAETPGFRKVIFTPRLNRKLKHAEASYDSATGVYRSSWKFLDENNVCVSVEVPFGGAANLILPEANEELFQDRSNPIFTQVKDGICILKAGKYSINYRIQEKDFTYDVDCSMKELLSNETIKQFLGSSIPLEHLPKEFMNLSLRKLAVQFGSVQEEQLNEINKLLKTL</sequence>
<evidence type="ECO:0000256" key="1">
    <source>
        <dbReference type="ARBA" id="ARBA00001445"/>
    </source>
</evidence>
<evidence type="ECO:0000313" key="8">
    <source>
        <dbReference type="EMBL" id="EOI53057.1"/>
    </source>
</evidence>
<dbReference type="Proteomes" id="UP000013750">
    <property type="component" value="Unassembled WGS sequence"/>
</dbReference>
<comment type="catalytic activity">
    <reaction evidence="1">
        <text>Hydrolysis of terminal non-reducing alpha-L-rhamnose residues in alpha-L-rhamnosides.</text>
        <dbReference type="EC" id="3.2.1.40"/>
    </reaction>
</comment>
<dbReference type="EMBL" id="AJDQ01000018">
    <property type="protein sequence ID" value="EOI53057.1"/>
    <property type="molecule type" value="Genomic_DNA"/>
</dbReference>
<dbReference type="InterPro" id="IPR012341">
    <property type="entry name" value="6hp_glycosidase-like_sf"/>
</dbReference>
<dbReference type="GO" id="GO:0030596">
    <property type="term" value="F:alpha-L-rhamnosidase activity"/>
    <property type="evidence" value="ECO:0007669"/>
    <property type="project" value="UniProtKB-EC"/>
</dbReference>
<dbReference type="OrthoDB" id="9761045at2"/>
<dbReference type="InterPro" id="IPR016007">
    <property type="entry name" value="Alpha_rhamnosid"/>
</dbReference>
<keyword evidence="3" id="KW-0378">Hydrolase</keyword>
<evidence type="ECO:0000256" key="2">
    <source>
        <dbReference type="ARBA" id="ARBA00012652"/>
    </source>
</evidence>
<dbReference type="Gene3D" id="2.60.120.260">
    <property type="entry name" value="Galactose-binding domain-like"/>
    <property type="match status" value="2"/>
</dbReference>
<dbReference type="Pfam" id="PF25788">
    <property type="entry name" value="Ig_Rha78A_N"/>
    <property type="match status" value="1"/>
</dbReference>
<gene>
    <name evidence="9" type="ORF">I592_04101</name>
    <name evidence="8" type="ORF">UKC_04036</name>
</gene>
<dbReference type="Pfam" id="PF17390">
    <property type="entry name" value="Bac_rhamnosid_C"/>
    <property type="match status" value="1"/>
</dbReference>
<dbReference type="eggNOG" id="COG3408">
    <property type="taxonomic scope" value="Bacteria"/>
</dbReference>
<comment type="caution">
    <text evidence="8">The sequence shown here is derived from an EMBL/GenBank/DDBJ whole genome shotgun (WGS) entry which is preliminary data.</text>
</comment>
<dbReference type="HOGENOM" id="CLU_002926_1_1_9"/>
<dbReference type="PANTHER" id="PTHR33307">
    <property type="entry name" value="ALPHA-RHAMNOSIDASE (EUROFUNG)"/>
    <property type="match status" value="1"/>
</dbReference>
<evidence type="ECO:0000259" key="5">
    <source>
        <dbReference type="Pfam" id="PF08531"/>
    </source>
</evidence>
<evidence type="ECO:0000256" key="3">
    <source>
        <dbReference type="ARBA" id="ARBA00022801"/>
    </source>
</evidence>
<proteinExistence type="predicted"/>
<dbReference type="InterPro" id="IPR013783">
    <property type="entry name" value="Ig-like_fold"/>
</dbReference>